<reference evidence="1" key="1">
    <citation type="submission" date="2018-01" db="EMBL/GenBank/DDBJ databases">
        <title>An insight into the sialome of Amazonian anophelines.</title>
        <authorList>
            <person name="Ribeiro J.M."/>
            <person name="Scarpassa V."/>
            <person name="Calvo E."/>
        </authorList>
    </citation>
    <scope>NUCLEOTIDE SEQUENCE</scope>
</reference>
<name>A0A2M4D715_ANODA</name>
<sequence>MHLLSRQFDASLLSIITIHVHVLALRIVLLLQHLPLFAAILDHVFDHAYGTRTLLLTALSTVGFQGIRQDALQLVTVRGATALLKQTLVVVVEQAVRLQDLIRIDTIVLGGVLILGSYRGEQGQSNDDEEFHV</sequence>
<protein>
    <submittedName>
        <fullName evidence="1">Putative secreted protein</fullName>
    </submittedName>
</protein>
<accession>A0A2M4D715</accession>
<dbReference type="EMBL" id="GGFL01009159">
    <property type="protein sequence ID" value="MBW73337.1"/>
    <property type="molecule type" value="Transcribed_RNA"/>
</dbReference>
<organism evidence="1">
    <name type="scientific">Anopheles darlingi</name>
    <name type="common">Mosquito</name>
    <dbReference type="NCBI Taxonomy" id="43151"/>
    <lineage>
        <taxon>Eukaryota</taxon>
        <taxon>Metazoa</taxon>
        <taxon>Ecdysozoa</taxon>
        <taxon>Arthropoda</taxon>
        <taxon>Hexapoda</taxon>
        <taxon>Insecta</taxon>
        <taxon>Pterygota</taxon>
        <taxon>Neoptera</taxon>
        <taxon>Endopterygota</taxon>
        <taxon>Diptera</taxon>
        <taxon>Nematocera</taxon>
        <taxon>Culicoidea</taxon>
        <taxon>Culicidae</taxon>
        <taxon>Anophelinae</taxon>
        <taxon>Anopheles</taxon>
    </lineage>
</organism>
<proteinExistence type="predicted"/>
<dbReference type="AlphaFoldDB" id="A0A2M4D715"/>
<evidence type="ECO:0000313" key="1">
    <source>
        <dbReference type="EMBL" id="MBW73337.1"/>
    </source>
</evidence>